<evidence type="ECO:0000313" key="2">
    <source>
        <dbReference type="EMBL" id="CCC51936.1"/>
    </source>
</evidence>
<evidence type="ECO:0008006" key="3">
    <source>
        <dbReference type="Google" id="ProtNLM"/>
    </source>
</evidence>
<accession>G0U7S8</accession>
<evidence type="ECO:0000256" key="1">
    <source>
        <dbReference type="SAM" id="SignalP"/>
    </source>
</evidence>
<dbReference type="EMBL" id="HE573026">
    <property type="protein sequence ID" value="CCC51936.1"/>
    <property type="molecule type" value="Genomic_DNA"/>
</dbReference>
<dbReference type="VEuPathDB" id="TriTrypDB:TvY486_1009810"/>
<feature type="signal peptide" evidence="1">
    <location>
        <begin position="1"/>
        <end position="32"/>
    </location>
</feature>
<name>G0U7S8_TRYVY</name>
<sequence length="103" mass="11661">MRVMANGNGKLWSCCLPPLLAFFLSSFVRLLAHPFADSSSVHVTFNSRLSPWWYYENTVTVLKRYSASLGQKAKVISFFVCVCVCVCHFWRVQGHQIVCVIGV</sequence>
<gene>
    <name evidence="2" type="ORF">TVY486_1009810</name>
</gene>
<organism evidence="2">
    <name type="scientific">Trypanosoma vivax (strain Y486)</name>
    <dbReference type="NCBI Taxonomy" id="1055687"/>
    <lineage>
        <taxon>Eukaryota</taxon>
        <taxon>Discoba</taxon>
        <taxon>Euglenozoa</taxon>
        <taxon>Kinetoplastea</taxon>
        <taxon>Metakinetoplastina</taxon>
        <taxon>Trypanosomatida</taxon>
        <taxon>Trypanosomatidae</taxon>
        <taxon>Trypanosoma</taxon>
        <taxon>Duttonella</taxon>
    </lineage>
</organism>
<protein>
    <recommendedName>
        <fullName evidence="3">Secreted protein</fullName>
    </recommendedName>
</protein>
<proteinExistence type="predicted"/>
<dbReference type="AlphaFoldDB" id="G0U7S8"/>
<feature type="chain" id="PRO_5003410455" description="Secreted protein" evidence="1">
    <location>
        <begin position="33"/>
        <end position="103"/>
    </location>
</feature>
<keyword evidence="1" id="KW-0732">Signal</keyword>
<reference evidence="2" key="1">
    <citation type="journal article" date="2012" name="Proc. Natl. Acad. Sci. U.S.A.">
        <title>Antigenic diversity is generated by distinct evolutionary mechanisms in African trypanosome species.</title>
        <authorList>
            <person name="Jackson A.P."/>
            <person name="Berry A."/>
            <person name="Aslett M."/>
            <person name="Allison H.C."/>
            <person name="Burton P."/>
            <person name="Vavrova-Anderson J."/>
            <person name="Brown R."/>
            <person name="Browne H."/>
            <person name="Corton N."/>
            <person name="Hauser H."/>
            <person name="Gamble J."/>
            <person name="Gilderthorp R."/>
            <person name="Marcello L."/>
            <person name="McQuillan J."/>
            <person name="Otto T.D."/>
            <person name="Quail M.A."/>
            <person name="Sanders M.J."/>
            <person name="van Tonder A."/>
            <person name="Ginger M.L."/>
            <person name="Field M.C."/>
            <person name="Barry J.D."/>
            <person name="Hertz-Fowler C."/>
            <person name="Berriman M."/>
        </authorList>
    </citation>
    <scope>NUCLEOTIDE SEQUENCE</scope>
    <source>
        <strain evidence="2">Y486</strain>
    </source>
</reference>